<dbReference type="RefSeq" id="WP_120989439.1">
    <property type="nucleotide sequence ID" value="NZ_CM125969.1"/>
</dbReference>
<protein>
    <recommendedName>
        <fullName evidence="6">Peptidyl-prolyl cis-trans isomerase</fullName>
        <ecNumber evidence="6">5.2.1.8</ecNumber>
    </recommendedName>
</protein>
<evidence type="ECO:0000256" key="5">
    <source>
        <dbReference type="PROSITE-ProRule" id="PRU00277"/>
    </source>
</evidence>
<evidence type="ECO:0000313" key="9">
    <source>
        <dbReference type="EMBL" id="NAZ15753.1"/>
    </source>
</evidence>
<keyword evidence="4 5" id="KW-0413">Isomerase</keyword>
<comment type="catalytic activity">
    <reaction evidence="1 5 6">
        <text>[protein]-peptidylproline (omega=180) = [protein]-peptidylproline (omega=0)</text>
        <dbReference type="Rhea" id="RHEA:16237"/>
        <dbReference type="Rhea" id="RHEA-COMP:10747"/>
        <dbReference type="Rhea" id="RHEA-COMP:10748"/>
        <dbReference type="ChEBI" id="CHEBI:83833"/>
        <dbReference type="ChEBI" id="CHEBI:83834"/>
        <dbReference type="EC" id="5.2.1.8"/>
    </reaction>
</comment>
<comment type="caution">
    <text evidence="9">The sequence shown here is derived from an EMBL/GenBank/DDBJ whole genome shotgun (WGS) entry which is preliminary data.</text>
</comment>
<dbReference type="EMBL" id="WYDN01000004">
    <property type="protein sequence ID" value="NAZ15753.1"/>
    <property type="molecule type" value="Genomic_DNA"/>
</dbReference>
<dbReference type="GO" id="GO:0003755">
    <property type="term" value="F:peptidyl-prolyl cis-trans isomerase activity"/>
    <property type="evidence" value="ECO:0007669"/>
    <property type="project" value="UniProtKB-UniRule"/>
</dbReference>
<dbReference type="AlphaFoldDB" id="A0A6L9G473"/>
<feature type="domain" description="PPIase FKBP-type" evidence="8">
    <location>
        <begin position="222"/>
        <end position="306"/>
    </location>
</feature>
<reference evidence="9 10" key="1">
    <citation type="submission" date="2020-01" db="EMBL/GenBank/DDBJ databases">
        <title>Glutamicibacter soli M275.</title>
        <authorList>
            <person name="Meng X."/>
        </authorList>
    </citation>
    <scope>NUCLEOTIDE SEQUENCE [LARGE SCALE GENOMIC DNA]</scope>
    <source>
        <strain evidence="9 10">M275</strain>
    </source>
</reference>
<sequence length="310" mass="32311">MRKVLAAAATASILALAACGSSSSSELADIKVTPAKDASTAPEVSIDAPFLTEKDEAVNVVKGEGAEINPGDTIQVKSGLYKTIDGKLTNENFTGQAAPMVLDDQFKQTMPSLYNVLIDGHVGDWVAYSAIESVDANGAQKTPEPGSRAERIIVMTIEGTTPASSKLSEEETAKLKKEGKLPTVSFKDKQPTINIPKDVEAPKGLVVDVLEQGTKGEAATETSTVKAKYLGVTYADGKKFDGNFDADATQFGLNQVIKGWTQGLTGLKAGSKVMLTIPADLAYGDSSTGGSPTGTLVFYVELTEVSAAAG</sequence>
<gene>
    <name evidence="9" type="ORF">GT020_06665</name>
</gene>
<organism evidence="9 10">
    <name type="scientific">Glutamicibacter soli</name>
    <dbReference type="NCBI Taxonomy" id="453836"/>
    <lineage>
        <taxon>Bacteria</taxon>
        <taxon>Bacillati</taxon>
        <taxon>Actinomycetota</taxon>
        <taxon>Actinomycetes</taxon>
        <taxon>Micrococcales</taxon>
        <taxon>Micrococcaceae</taxon>
        <taxon>Glutamicibacter</taxon>
    </lineage>
</organism>
<dbReference type="PROSITE" id="PS51257">
    <property type="entry name" value="PROKAR_LIPOPROTEIN"/>
    <property type="match status" value="1"/>
</dbReference>
<dbReference type="Pfam" id="PF00254">
    <property type="entry name" value="FKBP_C"/>
    <property type="match status" value="1"/>
</dbReference>
<accession>A0A6L9G473</accession>
<evidence type="ECO:0000256" key="7">
    <source>
        <dbReference type="SAM" id="SignalP"/>
    </source>
</evidence>
<dbReference type="PANTHER" id="PTHR43811">
    <property type="entry name" value="FKBP-TYPE PEPTIDYL-PROLYL CIS-TRANS ISOMERASE FKPA"/>
    <property type="match status" value="1"/>
</dbReference>
<keyword evidence="7" id="KW-0732">Signal</keyword>
<feature type="chain" id="PRO_5038949191" description="Peptidyl-prolyl cis-trans isomerase" evidence="7">
    <location>
        <begin position="18"/>
        <end position="310"/>
    </location>
</feature>
<dbReference type="InterPro" id="IPR001179">
    <property type="entry name" value="PPIase_FKBP_dom"/>
</dbReference>
<evidence type="ECO:0000256" key="1">
    <source>
        <dbReference type="ARBA" id="ARBA00000971"/>
    </source>
</evidence>
<dbReference type="EC" id="5.2.1.8" evidence="6"/>
<evidence type="ECO:0000256" key="3">
    <source>
        <dbReference type="ARBA" id="ARBA00023110"/>
    </source>
</evidence>
<name>A0A6L9G473_9MICC</name>
<dbReference type="InterPro" id="IPR046357">
    <property type="entry name" value="PPIase_dom_sf"/>
</dbReference>
<dbReference type="Gene3D" id="3.10.50.40">
    <property type="match status" value="1"/>
</dbReference>
<keyword evidence="3 5" id="KW-0697">Rotamase</keyword>
<evidence type="ECO:0000256" key="2">
    <source>
        <dbReference type="ARBA" id="ARBA00006577"/>
    </source>
</evidence>
<dbReference type="Proteomes" id="UP000477543">
    <property type="component" value="Unassembled WGS sequence"/>
</dbReference>
<dbReference type="SUPFAM" id="SSF54534">
    <property type="entry name" value="FKBP-like"/>
    <property type="match status" value="1"/>
</dbReference>
<evidence type="ECO:0000256" key="4">
    <source>
        <dbReference type="ARBA" id="ARBA00023235"/>
    </source>
</evidence>
<evidence type="ECO:0000313" key="10">
    <source>
        <dbReference type="Proteomes" id="UP000477543"/>
    </source>
</evidence>
<evidence type="ECO:0000259" key="8">
    <source>
        <dbReference type="PROSITE" id="PS50059"/>
    </source>
</evidence>
<evidence type="ECO:0000256" key="6">
    <source>
        <dbReference type="RuleBase" id="RU003915"/>
    </source>
</evidence>
<comment type="similarity">
    <text evidence="2 6">Belongs to the FKBP-type PPIase family.</text>
</comment>
<dbReference type="PROSITE" id="PS50059">
    <property type="entry name" value="FKBP_PPIASE"/>
    <property type="match status" value="1"/>
</dbReference>
<feature type="signal peptide" evidence="7">
    <location>
        <begin position="1"/>
        <end position="17"/>
    </location>
</feature>
<proteinExistence type="inferred from homology"/>
<dbReference type="PANTHER" id="PTHR43811:SF23">
    <property type="entry name" value="FKBP-TYPE 22 KDA PEPTIDYL-PROLYL CIS-TRANS ISOMERASE"/>
    <property type="match status" value="1"/>
</dbReference>